<name>A0ABD1FDB3_HYPHA</name>
<gene>
    <name evidence="4" type="ORF">ABEB36_001029</name>
</gene>
<dbReference type="PANTHER" id="PTHR31809:SF0">
    <property type="entry name" value="BUD13 HOMOLOG"/>
    <property type="match status" value="1"/>
</dbReference>
<dbReference type="AlphaFoldDB" id="A0ABD1FDB3"/>
<dbReference type="InterPro" id="IPR018609">
    <property type="entry name" value="Bud13"/>
</dbReference>
<feature type="compositionally biased region" description="Low complexity" evidence="3">
    <location>
        <begin position="223"/>
        <end position="233"/>
    </location>
</feature>
<sequence length="448" mass="51792">MSVVDQKEYLKKYLGFGKGSKEKKKKKKTKKAITGNRLKIVDDDIDAQFNQQVQEDLDGDNEDAPQIVSVIDDRPPSLRIDEKSKDLLWTPIGAPPNQTSFSETNKDISPERRRSKKRSESDSSPPRKLSKHVVRSPGRNQSDKDLSPIRVKKEKDDDCSPPRRKEMDRDLSPISIKREKSEDNSPPRRKRHNSDRDSSPPRRNVHRNENHLSFKFRSEKSSSKGSQRNSLSSSDKKSSRWSKGDDKLQKTLDGKTAGLQNAADLATETIELKKKEEELFKNLSSDVSGANAATIVRGKKKNIDWEEEEQKRKKELENKEKYEKWGKGLKQIDDANEKLQSELHEMSKPLARYADDEDLEKYLKEQERDGDPMLAYIRKKKKRKAIDEGKPFTQQYEGDAAPNRFGIRPGYRWDGVDRSNGYEKKWFEVQNSRTATVEESYKWSTEDM</sequence>
<evidence type="ECO:0000256" key="1">
    <source>
        <dbReference type="ARBA" id="ARBA00011069"/>
    </source>
</evidence>
<feature type="compositionally biased region" description="Basic and acidic residues" evidence="3">
    <location>
        <begin position="141"/>
        <end position="186"/>
    </location>
</feature>
<evidence type="ECO:0000256" key="2">
    <source>
        <dbReference type="ARBA" id="ARBA00014454"/>
    </source>
</evidence>
<evidence type="ECO:0000256" key="3">
    <source>
        <dbReference type="SAM" id="MobiDB-lite"/>
    </source>
</evidence>
<feature type="region of interest" description="Disordered" evidence="3">
    <location>
        <begin position="56"/>
        <end position="261"/>
    </location>
</feature>
<evidence type="ECO:0000313" key="4">
    <source>
        <dbReference type="EMBL" id="KAL1517240.1"/>
    </source>
</evidence>
<feature type="compositionally biased region" description="Basic and acidic residues" evidence="3">
    <location>
        <begin position="234"/>
        <end position="253"/>
    </location>
</feature>
<dbReference type="EMBL" id="JBDJPC010000001">
    <property type="protein sequence ID" value="KAL1517240.1"/>
    <property type="molecule type" value="Genomic_DNA"/>
</dbReference>
<dbReference type="InterPro" id="IPR051112">
    <property type="entry name" value="CWC26_splicing_factor"/>
</dbReference>
<accession>A0ABD1FDB3</accession>
<dbReference type="Pfam" id="PF09736">
    <property type="entry name" value="Bud13"/>
    <property type="match status" value="1"/>
</dbReference>
<comment type="caution">
    <text evidence="4">The sequence shown here is derived from an EMBL/GenBank/DDBJ whole genome shotgun (WGS) entry which is preliminary data.</text>
</comment>
<feature type="compositionally biased region" description="Basic and acidic residues" evidence="3">
    <location>
        <begin position="194"/>
        <end position="222"/>
    </location>
</feature>
<protein>
    <recommendedName>
        <fullName evidence="2">BUD13 homolog</fullName>
    </recommendedName>
</protein>
<keyword evidence="5" id="KW-1185">Reference proteome</keyword>
<reference evidence="4 5" key="1">
    <citation type="submission" date="2024-05" db="EMBL/GenBank/DDBJ databases">
        <title>Genetic variation in Jamaican populations of the coffee berry borer (Hypothenemus hampei).</title>
        <authorList>
            <person name="Errbii M."/>
            <person name="Myrie A."/>
        </authorList>
    </citation>
    <scope>NUCLEOTIDE SEQUENCE [LARGE SCALE GENOMIC DNA]</scope>
    <source>
        <strain evidence="4">JA-Hopewell-2020-01-JO</strain>
        <tissue evidence="4">Whole body</tissue>
    </source>
</reference>
<proteinExistence type="inferred from homology"/>
<evidence type="ECO:0000313" key="5">
    <source>
        <dbReference type="Proteomes" id="UP001566132"/>
    </source>
</evidence>
<organism evidence="4 5">
    <name type="scientific">Hypothenemus hampei</name>
    <name type="common">Coffee berry borer</name>
    <dbReference type="NCBI Taxonomy" id="57062"/>
    <lineage>
        <taxon>Eukaryota</taxon>
        <taxon>Metazoa</taxon>
        <taxon>Ecdysozoa</taxon>
        <taxon>Arthropoda</taxon>
        <taxon>Hexapoda</taxon>
        <taxon>Insecta</taxon>
        <taxon>Pterygota</taxon>
        <taxon>Neoptera</taxon>
        <taxon>Endopterygota</taxon>
        <taxon>Coleoptera</taxon>
        <taxon>Polyphaga</taxon>
        <taxon>Cucujiformia</taxon>
        <taxon>Curculionidae</taxon>
        <taxon>Scolytinae</taxon>
        <taxon>Hypothenemus</taxon>
    </lineage>
</organism>
<dbReference type="PANTHER" id="PTHR31809">
    <property type="entry name" value="BUD13 HOMOLOG"/>
    <property type="match status" value="1"/>
</dbReference>
<dbReference type="Proteomes" id="UP001566132">
    <property type="component" value="Unassembled WGS sequence"/>
</dbReference>
<comment type="similarity">
    <text evidence="1">Belongs to the CWC26 family.</text>
</comment>
<feature type="compositionally biased region" description="Basic and acidic residues" evidence="3">
    <location>
        <begin position="71"/>
        <end position="86"/>
    </location>
</feature>